<gene>
    <name evidence="3" type="ORF">SAMN06269117_101130</name>
</gene>
<dbReference type="InterPro" id="IPR036397">
    <property type="entry name" value="RNaseH_sf"/>
</dbReference>
<feature type="transmembrane region" description="Helical" evidence="1">
    <location>
        <begin position="91"/>
        <end position="111"/>
    </location>
</feature>
<accession>A0A521AHR7</accession>
<dbReference type="Gene3D" id="3.20.20.70">
    <property type="entry name" value="Aldolase class I"/>
    <property type="match status" value="1"/>
</dbReference>
<dbReference type="InterPro" id="IPR012337">
    <property type="entry name" value="RNaseH-like_sf"/>
</dbReference>
<dbReference type="SUPFAM" id="SSF53098">
    <property type="entry name" value="Ribonuclease H-like"/>
    <property type="match status" value="1"/>
</dbReference>
<reference evidence="3 4" key="1">
    <citation type="submission" date="2017-05" db="EMBL/GenBank/DDBJ databases">
        <authorList>
            <person name="Varghese N."/>
            <person name="Submissions S."/>
        </authorList>
    </citation>
    <scope>NUCLEOTIDE SEQUENCE [LARGE SCALE GENOMIC DNA]</scope>
    <source>
        <strain evidence="3 4">DSM 16304</strain>
    </source>
</reference>
<dbReference type="Pfam" id="PF13683">
    <property type="entry name" value="rve_3"/>
    <property type="match status" value="1"/>
</dbReference>
<sequence length="476" mass="55712">RSPKTNAHVERFIQTVEKELWMIEGTEPTVDEMNRKLFRYLSFYNFVRPHQGLGYKTPVEKFEEYIKKLQGVHHVLNENMDLIKYLKLSKFFLLCFISSTIPSFSTPFMAFDYSYPKKEDLLFLSNFKYVVTNSYWKEKDVEFLKSHGVKLLKYEWLPAFYFCGKVQNSWHREIMSNLKNWVIDYRPNDRDPMGKRYGCKDYFFTFNLEFIKKRVFFLVKDIKNHNYDGVFFDWATGSKIFQEEKYKFLQEELEKRGVSVKDYDSRIATFLKLLKEKGLIIALNRGFRSPKGLFDRWADIDVVESVFTTDTKNGTRFVNPAEALNTAFTIIKKLKPINPHIHVVFLNYVSNSDKKTVDEAIVYGICLSLLSNSFSFSVSENVDLSGVKKNWYSVDLGKPYGKYEKVKGKEIWLRKFSKGMVMVGRCGTKLKIKLKGCLLSLVDGKFFCSGGNRNSLVIPLGSKCRTPFIGRIFLYN</sequence>
<keyword evidence="4" id="KW-1185">Reference proteome</keyword>
<dbReference type="PROSITE" id="PS50994">
    <property type="entry name" value="INTEGRASE"/>
    <property type="match status" value="1"/>
</dbReference>
<keyword evidence="1" id="KW-0812">Transmembrane</keyword>
<evidence type="ECO:0000313" key="4">
    <source>
        <dbReference type="Proteomes" id="UP000317315"/>
    </source>
</evidence>
<dbReference type="GO" id="GO:0015074">
    <property type="term" value="P:DNA integration"/>
    <property type="evidence" value="ECO:0007669"/>
    <property type="project" value="InterPro"/>
</dbReference>
<dbReference type="SUPFAM" id="SSF51445">
    <property type="entry name" value="(Trans)glycosidases"/>
    <property type="match status" value="1"/>
</dbReference>
<dbReference type="InterPro" id="IPR001584">
    <property type="entry name" value="Integrase_cat-core"/>
</dbReference>
<keyword evidence="1" id="KW-0472">Membrane</keyword>
<proteinExistence type="predicted"/>
<dbReference type="InterPro" id="IPR013785">
    <property type="entry name" value="Aldolase_TIM"/>
</dbReference>
<dbReference type="GO" id="GO:0016787">
    <property type="term" value="F:hydrolase activity"/>
    <property type="evidence" value="ECO:0007669"/>
    <property type="project" value="UniProtKB-KW"/>
</dbReference>
<dbReference type="GO" id="GO:0003676">
    <property type="term" value="F:nucleic acid binding"/>
    <property type="evidence" value="ECO:0007669"/>
    <property type="project" value="InterPro"/>
</dbReference>
<feature type="domain" description="Integrase catalytic" evidence="2">
    <location>
        <begin position="1"/>
        <end position="66"/>
    </location>
</feature>
<name>A0A521AHR7_9BACT</name>
<keyword evidence="1" id="KW-1133">Transmembrane helix</keyword>
<dbReference type="Gene3D" id="3.30.420.10">
    <property type="entry name" value="Ribonuclease H-like superfamily/Ribonuclease H"/>
    <property type="match status" value="1"/>
</dbReference>
<protein>
    <submittedName>
        <fullName evidence="3">Hypothetical glycosyl hydrolase family 15</fullName>
    </submittedName>
</protein>
<feature type="non-terminal residue" evidence="3">
    <location>
        <position position="1"/>
    </location>
</feature>
<keyword evidence="3" id="KW-0378">Hydrolase</keyword>
<evidence type="ECO:0000256" key="1">
    <source>
        <dbReference type="SAM" id="Phobius"/>
    </source>
</evidence>
<dbReference type="InterPro" id="IPR017853">
    <property type="entry name" value="GH"/>
</dbReference>
<evidence type="ECO:0000313" key="3">
    <source>
        <dbReference type="EMBL" id="SMO34311.1"/>
    </source>
</evidence>
<evidence type="ECO:0000259" key="2">
    <source>
        <dbReference type="PROSITE" id="PS50994"/>
    </source>
</evidence>
<dbReference type="AlphaFoldDB" id="A0A521AHR7"/>
<organism evidence="3 4">
    <name type="scientific">Balnearium lithotrophicum</name>
    <dbReference type="NCBI Taxonomy" id="223788"/>
    <lineage>
        <taxon>Bacteria</taxon>
        <taxon>Pseudomonadati</taxon>
        <taxon>Aquificota</taxon>
        <taxon>Aquificia</taxon>
        <taxon>Desulfurobacteriales</taxon>
        <taxon>Desulfurobacteriaceae</taxon>
        <taxon>Balnearium</taxon>
    </lineage>
</organism>
<dbReference type="Proteomes" id="UP000317315">
    <property type="component" value="Unassembled WGS sequence"/>
</dbReference>
<dbReference type="EMBL" id="FXTM01000001">
    <property type="protein sequence ID" value="SMO34311.1"/>
    <property type="molecule type" value="Genomic_DNA"/>
</dbReference>